<keyword evidence="1" id="KW-0472">Membrane</keyword>
<keyword evidence="1" id="KW-1133">Transmembrane helix</keyword>
<evidence type="ECO:0000313" key="3">
    <source>
        <dbReference type="Proteomes" id="UP000315344"/>
    </source>
</evidence>
<gene>
    <name evidence="2" type="ORF">DI616_15595</name>
</gene>
<keyword evidence="1" id="KW-0812">Transmembrane</keyword>
<comment type="caution">
    <text evidence="2">The sequence shown here is derived from an EMBL/GenBank/DDBJ whole genome shotgun (WGS) entry which is preliminary data.</text>
</comment>
<protein>
    <submittedName>
        <fullName evidence="2">Uncharacterized protein</fullName>
    </submittedName>
</protein>
<feature type="transmembrane region" description="Helical" evidence="1">
    <location>
        <begin position="51"/>
        <end position="73"/>
    </location>
</feature>
<dbReference type="AlphaFoldDB" id="A0A533I3L7"/>
<accession>A0A533I3L7</accession>
<dbReference type="EMBL" id="VAFL01000014">
    <property type="protein sequence ID" value="TKW65355.1"/>
    <property type="molecule type" value="Genomic_DNA"/>
</dbReference>
<name>A0A533I3L7_PARDE</name>
<evidence type="ECO:0000256" key="1">
    <source>
        <dbReference type="SAM" id="Phobius"/>
    </source>
</evidence>
<feature type="transmembrane region" description="Helical" evidence="1">
    <location>
        <begin position="6"/>
        <end position="30"/>
    </location>
</feature>
<reference evidence="2 3" key="1">
    <citation type="journal article" date="2017" name="Nat. Commun.">
        <title>In situ click chemistry generation of cyclooxygenase-2 inhibitors.</title>
        <authorList>
            <person name="Bhardwaj A."/>
            <person name="Kaur J."/>
            <person name="Wuest M."/>
            <person name="Wuest F."/>
        </authorList>
    </citation>
    <scope>NUCLEOTIDE SEQUENCE [LARGE SCALE GENOMIC DNA]</scope>
    <source>
        <strain evidence="2">S2_012_000_R3_94</strain>
    </source>
</reference>
<dbReference type="Proteomes" id="UP000315344">
    <property type="component" value="Unassembled WGS sequence"/>
</dbReference>
<sequence>MNIFDIVIWTGAALTLLGLIGIIWCIWSVWSARRQGLDEAQFRARMQRIMAVNMAALGASVIGLMAVVIGIMLGS</sequence>
<organism evidence="2 3">
    <name type="scientific">Paracoccus denitrificans</name>
    <dbReference type="NCBI Taxonomy" id="266"/>
    <lineage>
        <taxon>Bacteria</taxon>
        <taxon>Pseudomonadati</taxon>
        <taxon>Pseudomonadota</taxon>
        <taxon>Alphaproteobacteria</taxon>
        <taxon>Rhodobacterales</taxon>
        <taxon>Paracoccaceae</taxon>
        <taxon>Paracoccus</taxon>
    </lineage>
</organism>
<evidence type="ECO:0000313" key="2">
    <source>
        <dbReference type="EMBL" id="TKW65355.1"/>
    </source>
</evidence>
<proteinExistence type="predicted"/>